<dbReference type="Proteomes" id="UP001305414">
    <property type="component" value="Unassembled WGS sequence"/>
</dbReference>
<comment type="caution">
    <text evidence="1">The sequence shown here is derived from an EMBL/GenBank/DDBJ whole genome shotgun (WGS) entry which is preliminary data.</text>
</comment>
<dbReference type="AlphaFoldDB" id="A0AAN7Z002"/>
<reference evidence="1 2" key="1">
    <citation type="submission" date="2023-10" db="EMBL/GenBank/DDBJ databases">
        <title>Draft genome sequence of Xylaria bambusicola isolate GMP-LS, the root and basal stem rot pathogen of sugarcane in Indonesia.</title>
        <authorList>
            <person name="Selvaraj P."/>
            <person name="Muralishankar V."/>
            <person name="Muruganantham S."/>
            <person name="Sp S."/>
            <person name="Haryani S."/>
            <person name="Lau K.J.X."/>
            <person name="Naqvi N.I."/>
        </authorList>
    </citation>
    <scope>NUCLEOTIDE SEQUENCE [LARGE SCALE GENOMIC DNA]</scope>
    <source>
        <strain evidence="1">GMP-LS</strain>
    </source>
</reference>
<gene>
    <name evidence="1" type="ORF">RRF57_007669</name>
</gene>
<keyword evidence="2" id="KW-1185">Reference proteome</keyword>
<organism evidence="1 2">
    <name type="scientific">Xylaria bambusicola</name>
    <dbReference type="NCBI Taxonomy" id="326684"/>
    <lineage>
        <taxon>Eukaryota</taxon>
        <taxon>Fungi</taxon>
        <taxon>Dikarya</taxon>
        <taxon>Ascomycota</taxon>
        <taxon>Pezizomycotina</taxon>
        <taxon>Sordariomycetes</taxon>
        <taxon>Xylariomycetidae</taxon>
        <taxon>Xylariales</taxon>
        <taxon>Xylariaceae</taxon>
        <taxon>Xylaria</taxon>
    </lineage>
</organism>
<dbReference type="EMBL" id="JAWHQM010000022">
    <property type="protein sequence ID" value="KAK5631955.1"/>
    <property type="molecule type" value="Genomic_DNA"/>
</dbReference>
<name>A0AAN7Z002_9PEZI</name>
<evidence type="ECO:0000313" key="1">
    <source>
        <dbReference type="EMBL" id="KAK5631955.1"/>
    </source>
</evidence>
<evidence type="ECO:0000313" key="2">
    <source>
        <dbReference type="Proteomes" id="UP001305414"/>
    </source>
</evidence>
<protein>
    <submittedName>
        <fullName evidence="1">Uncharacterized protein</fullName>
    </submittedName>
</protein>
<accession>A0AAN7Z002</accession>
<sequence>MEGGILSVTLGLVGVLTEVEGAGMADLAFAPLGWRFKMDLSLPNRPGVSTCTGILLLSAPVSVAVPHIFKPPKPFLLGDRASDARSILLGDLINEVPTLAEKLLTFSRSG</sequence>
<proteinExistence type="predicted"/>